<dbReference type="Proteomes" id="UP000254107">
    <property type="component" value="Unassembled WGS sequence"/>
</dbReference>
<organism evidence="9 11">
    <name type="scientific">Moraxella lacunata</name>
    <dbReference type="NCBI Taxonomy" id="477"/>
    <lineage>
        <taxon>Bacteria</taxon>
        <taxon>Pseudomonadati</taxon>
        <taxon>Pseudomonadota</taxon>
        <taxon>Gammaproteobacteria</taxon>
        <taxon>Moraxellales</taxon>
        <taxon>Moraxellaceae</taxon>
        <taxon>Moraxella</taxon>
    </lineage>
</organism>
<dbReference type="GeneID" id="302270914"/>
<feature type="transmembrane region" description="Helical" evidence="8">
    <location>
        <begin position="311"/>
        <end position="329"/>
    </location>
</feature>
<dbReference type="RefSeq" id="WP_079363874.1">
    <property type="nucleotide sequence ID" value="NZ_MXAN01000005.1"/>
</dbReference>
<dbReference type="SUPFAM" id="SSF81345">
    <property type="entry name" value="ABC transporter involved in vitamin B12 uptake, BtuC"/>
    <property type="match status" value="1"/>
</dbReference>
<dbReference type="GO" id="GO:0033214">
    <property type="term" value="P:siderophore-iron import into cell"/>
    <property type="evidence" value="ECO:0007669"/>
    <property type="project" value="TreeGrafter"/>
</dbReference>
<accession>A0A1V4H2W9</accession>
<dbReference type="Proteomes" id="UP000191025">
    <property type="component" value="Unassembled WGS sequence"/>
</dbReference>
<evidence type="ECO:0000313" key="9">
    <source>
        <dbReference type="EMBL" id="OPH39227.1"/>
    </source>
</evidence>
<reference evidence="10 12" key="3">
    <citation type="submission" date="2018-06" db="EMBL/GenBank/DDBJ databases">
        <authorList>
            <consortium name="Pathogen Informatics"/>
            <person name="Doyle S."/>
        </authorList>
    </citation>
    <scope>NUCLEOTIDE SEQUENCE [LARGE SCALE GENOMIC DNA]</scope>
    <source>
        <strain evidence="10 12">NCTC7911</strain>
    </source>
</reference>
<dbReference type="GO" id="GO:0022857">
    <property type="term" value="F:transmembrane transporter activity"/>
    <property type="evidence" value="ECO:0007669"/>
    <property type="project" value="InterPro"/>
</dbReference>
<comment type="subcellular location">
    <subcellularLocation>
        <location evidence="1">Cell membrane</location>
        <topology evidence="1">Multi-pass membrane protein</topology>
    </subcellularLocation>
</comment>
<evidence type="ECO:0000256" key="8">
    <source>
        <dbReference type="SAM" id="Phobius"/>
    </source>
</evidence>
<evidence type="ECO:0000313" key="12">
    <source>
        <dbReference type="Proteomes" id="UP000254107"/>
    </source>
</evidence>
<dbReference type="CDD" id="cd06550">
    <property type="entry name" value="TM_ABC_iron-siderophores_like"/>
    <property type="match status" value="1"/>
</dbReference>
<keyword evidence="5 8" id="KW-0812">Transmembrane</keyword>
<dbReference type="EMBL" id="UGQC01000001">
    <property type="protein sequence ID" value="STZ00986.1"/>
    <property type="molecule type" value="Genomic_DNA"/>
</dbReference>
<evidence type="ECO:0000256" key="7">
    <source>
        <dbReference type="ARBA" id="ARBA00023136"/>
    </source>
</evidence>
<dbReference type="Pfam" id="PF01032">
    <property type="entry name" value="FecCD"/>
    <property type="match status" value="1"/>
</dbReference>
<keyword evidence="4" id="KW-1003">Cell membrane</keyword>
<protein>
    <submittedName>
        <fullName evidence="9">Iron ABC transporter permease</fullName>
    </submittedName>
    <submittedName>
        <fullName evidence="10">Iron-uptake system permease protein FeuB</fullName>
    </submittedName>
</protein>
<reference evidence="11" key="1">
    <citation type="submission" date="2017-03" db="EMBL/GenBank/DDBJ databases">
        <title>Draft genome sequence of Moraxella equi CCUG 4950T type strain.</title>
        <authorList>
            <person name="Salva-Serra F."/>
            <person name="Engstrom-Jakobsson H."/>
            <person name="Thorell K."/>
            <person name="Jaen-Luchoro D."/>
            <person name="Gonzales-Siles L."/>
            <person name="Karlsson R."/>
            <person name="Yazdan S."/>
            <person name="Boulund F."/>
            <person name="Johnning A."/>
            <person name="Engstrand L."/>
            <person name="Kristiansson E."/>
            <person name="Moore E."/>
        </authorList>
    </citation>
    <scope>NUCLEOTIDE SEQUENCE [LARGE SCALE GENOMIC DNA]</scope>
    <source>
        <strain evidence="11">CCUG 4441</strain>
    </source>
</reference>
<evidence type="ECO:0000256" key="1">
    <source>
        <dbReference type="ARBA" id="ARBA00004651"/>
    </source>
</evidence>
<dbReference type="InterPro" id="IPR037294">
    <property type="entry name" value="ABC_BtuC-like"/>
</dbReference>
<keyword evidence="6 8" id="KW-1133">Transmembrane helix</keyword>
<evidence type="ECO:0000313" key="10">
    <source>
        <dbReference type="EMBL" id="STZ00986.1"/>
    </source>
</evidence>
<dbReference type="PANTHER" id="PTHR30472:SF27">
    <property type="entry name" value="PETROBACTIN IMPORT SYSTEM PERMEASE PROTEIN YCLN"/>
    <property type="match status" value="1"/>
</dbReference>
<evidence type="ECO:0000256" key="2">
    <source>
        <dbReference type="ARBA" id="ARBA00007935"/>
    </source>
</evidence>
<evidence type="ECO:0000256" key="3">
    <source>
        <dbReference type="ARBA" id="ARBA00022448"/>
    </source>
</evidence>
<reference evidence="9" key="2">
    <citation type="submission" date="2017-03" db="EMBL/GenBank/DDBJ databases">
        <authorList>
            <person name="Afonso C.L."/>
            <person name="Miller P.J."/>
            <person name="Scott M.A."/>
            <person name="Spackman E."/>
            <person name="Goraichik I."/>
            <person name="Dimitrov K.M."/>
            <person name="Suarez D.L."/>
            <person name="Swayne D.E."/>
        </authorList>
    </citation>
    <scope>NUCLEOTIDE SEQUENCE</scope>
    <source>
        <strain evidence="9">CCUG 4441</strain>
    </source>
</reference>
<feature type="transmembrane region" description="Helical" evidence="8">
    <location>
        <begin position="68"/>
        <end position="90"/>
    </location>
</feature>
<proteinExistence type="inferred from homology"/>
<evidence type="ECO:0000313" key="11">
    <source>
        <dbReference type="Proteomes" id="UP000191025"/>
    </source>
</evidence>
<evidence type="ECO:0000256" key="6">
    <source>
        <dbReference type="ARBA" id="ARBA00022989"/>
    </source>
</evidence>
<comment type="similarity">
    <text evidence="2">Belongs to the binding-protein-dependent transport system permease family. FecCD subfamily.</text>
</comment>
<feature type="transmembrane region" description="Helical" evidence="8">
    <location>
        <begin position="284"/>
        <end position="305"/>
    </location>
</feature>
<feature type="transmembrane region" description="Helical" evidence="8">
    <location>
        <begin position="152"/>
        <end position="175"/>
    </location>
</feature>
<dbReference type="InterPro" id="IPR000522">
    <property type="entry name" value="ABC_transptr_permease_BtuC"/>
</dbReference>
<keyword evidence="12" id="KW-1185">Reference proteome</keyword>
<feature type="transmembrane region" description="Helical" evidence="8">
    <location>
        <begin position="239"/>
        <end position="272"/>
    </location>
</feature>
<dbReference type="PANTHER" id="PTHR30472">
    <property type="entry name" value="FERRIC ENTEROBACTIN TRANSPORT SYSTEM PERMEASE PROTEIN"/>
    <property type="match status" value="1"/>
</dbReference>
<dbReference type="GO" id="GO:0005886">
    <property type="term" value="C:plasma membrane"/>
    <property type="evidence" value="ECO:0007669"/>
    <property type="project" value="UniProtKB-SubCell"/>
</dbReference>
<evidence type="ECO:0000256" key="4">
    <source>
        <dbReference type="ARBA" id="ARBA00022475"/>
    </source>
</evidence>
<sequence length="333" mass="35875">MTTATLSTPKSAPKSRWSPTFVNVGAFLLLFVLIVISISVGVADFSWAKLFDDTDNSSQLFLVSRLPRTLALILTGASMAIAGMMMQVVLKNRFVEPSMVGATQSAVLGILLTSLYMPTLPLLGKMSMATVMAFGGMMIFMQIIKRLPPTDFLIIPLVGIVFGGIIDSFTLFLAYQTETVQMLSVWRFGDFSSVLAGRYETLWLVGILSAIAYIMADRLTIIGLGDGIAKNLGVNKDAVMWLAIGMVAMISAVVVVTVGAISFVGLVVPNIVSRLVGDRLRVSLPAVALLGASCMLLCDIIGRVIRYPFEIPVYVVFGVLGSALFLWLLSKSK</sequence>
<dbReference type="EMBL" id="MXAN01000005">
    <property type="protein sequence ID" value="OPH39227.1"/>
    <property type="molecule type" value="Genomic_DNA"/>
</dbReference>
<keyword evidence="3" id="KW-0813">Transport</keyword>
<evidence type="ECO:0000256" key="5">
    <source>
        <dbReference type="ARBA" id="ARBA00022692"/>
    </source>
</evidence>
<dbReference type="AlphaFoldDB" id="A0A1V4H2W9"/>
<dbReference type="Gene3D" id="1.10.3470.10">
    <property type="entry name" value="ABC transporter involved in vitamin B12 uptake, BtuC"/>
    <property type="match status" value="1"/>
</dbReference>
<name>A0A1V4H2W9_MORLA</name>
<gene>
    <name evidence="10" type="primary">feuB</name>
    <name evidence="9" type="ORF">B5J94_01065</name>
    <name evidence="10" type="ORF">NCTC7911_02399</name>
</gene>
<keyword evidence="7 8" id="KW-0472">Membrane</keyword>
<feature type="transmembrane region" description="Helical" evidence="8">
    <location>
        <begin position="21"/>
        <end position="48"/>
    </location>
</feature>